<comment type="caution">
    <text evidence="2">The sequence shown here is derived from an EMBL/GenBank/DDBJ whole genome shotgun (WGS) entry which is preliminary data.</text>
</comment>
<evidence type="ECO:0000313" key="2">
    <source>
        <dbReference type="EMBL" id="KAK3878350.1"/>
    </source>
</evidence>
<dbReference type="AlphaFoldDB" id="A0AAE1KQD3"/>
<feature type="compositionally biased region" description="Basic and acidic residues" evidence="1">
    <location>
        <begin position="9"/>
        <end position="18"/>
    </location>
</feature>
<dbReference type="Proteomes" id="UP001286313">
    <property type="component" value="Unassembled WGS sequence"/>
</dbReference>
<accession>A0AAE1KQD3</accession>
<sequence>MPSQSKKPHYSERREGFSDRNNSAAGDRQIVDPTQRGDLEVKRGYETTLAKVVVLGYLRSEDKPTEIGQDALTGRHSQIIAKYKTRLGREVTVSRRLNL</sequence>
<dbReference type="EMBL" id="JAWQEG010001559">
    <property type="protein sequence ID" value="KAK3878350.1"/>
    <property type="molecule type" value="Genomic_DNA"/>
</dbReference>
<evidence type="ECO:0000256" key="1">
    <source>
        <dbReference type="SAM" id="MobiDB-lite"/>
    </source>
</evidence>
<reference evidence="2" key="1">
    <citation type="submission" date="2023-10" db="EMBL/GenBank/DDBJ databases">
        <title>Genome assemblies of two species of porcelain crab, Petrolisthes cinctipes and Petrolisthes manimaculis (Anomura: Porcellanidae).</title>
        <authorList>
            <person name="Angst P."/>
        </authorList>
    </citation>
    <scope>NUCLEOTIDE SEQUENCE</scope>
    <source>
        <strain evidence="2">PB745_01</strain>
        <tissue evidence="2">Gill</tissue>
    </source>
</reference>
<evidence type="ECO:0000313" key="3">
    <source>
        <dbReference type="Proteomes" id="UP001286313"/>
    </source>
</evidence>
<gene>
    <name evidence="2" type="ORF">Pcinc_016934</name>
</gene>
<protein>
    <submittedName>
        <fullName evidence="2">Uncharacterized protein</fullName>
    </submittedName>
</protein>
<name>A0AAE1KQD3_PETCI</name>
<organism evidence="2 3">
    <name type="scientific">Petrolisthes cinctipes</name>
    <name type="common">Flat porcelain crab</name>
    <dbReference type="NCBI Taxonomy" id="88211"/>
    <lineage>
        <taxon>Eukaryota</taxon>
        <taxon>Metazoa</taxon>
        <taxon>Ecdysozoa</taxon>
        <taxon>Arthropoda</taxon>
        <taxon>Crustacea</taxon>
        <taxon>Multicrustacea</taxon>
        <taxon>Malacostraca</taxon>
        <taxon>Eumalacostraca</taxon>
        <taxon>Eucarida</taxon>
        <taxon>Decapoda</taxon>
        <taxon>Pleocyemata</taxon>
        <taxon>Anomura</taxon>
        <taxon>Galatheoidea</taxon>
        <taxon>Porcellanidae</taxon>
        <taxon>Petrolisthes</taxon>
    </lineage>
</organism>
<feature type="region of interest" description="Disordered" evidence="1">
    <location>
        <begin position="1"/>
        <end position="37"/>
    </location>
</feature>
<keyword evidence="3" id="KW-1185">Reference proteome</keyword>
<proteinExistence type="predicted"/>